<sequence>METMLKDRLLALPEAARRAALRDIATSWRVARIMDGAPGRAPVGMLSASLADAAGISDRMIWVSRATFEHLVLDHLGDPSDAAFRKKLLALIANVTDAALGAIEVRDDGTRTLRVLIPFTRGFHVTDTSRASRAERPTSLVLWFDDGMRVRSMLPTTERRFKSDANRRGDMIIDLNGS</sequence>
<accession>A0A2T4JAJ5</accession>
<gene>
    <name evidence="1" type="ORF">C5F46_14400</name>
</gene>
<dbReference type="AlphaFoldDB" id="A0A2T4JAJ5"/>
<evidence type="ECO:0000313" key="1">
    <source>
        <dbReference type="EMBL" id="PTE14914.1"/>
    </source>
</evidence>
<comment type="caution">
    <text evidence="1">The sequence shown here is derived from an EMBL/GenBank/DDBJ whole genome shotgun (WGS) entry which is preliminary data.</text>
</comment>
<organism evidence="1 2">
    <name type="scientific">Phaeovulum veldkampii DSM 11550</name>
    <dbReference type="NCBI Taxonomy" id="1185920"/>
    <lineage>
        <taxon>Bacteria</taxon>
        <taxon>Pseudomonadati</taxon>
        <taxon>Pseudomonadota</taxon>
        <taxon>Alphaproteobacteria</taxon>
        <taxon>Rhodobacterales</taxon>
        <taxon>Paracoccaceae</taxon>
        <taxon>Phaeovulum</taxon>
    </lineage>
</organism>
<protein>
    <submittedName>
        <fullName evidence="1">Uncharacterized protein</fullName>
    </submittedName>
</protein>
<dbReference type="EMBL" id="PZKF01000050">
    <property type="protein sequence ID" value="PTE14914.1"/>
    <property type="molecule type" value="Genomic_DNA"/>
</dbReference>
<dbReference type="Proteomes" id="UP000241899">
    <property type="component" value="Unassembled WGS sequence"/>
</dbReference>
<name>A0A2T4JAJ5_9RHOB</name>
<evidence type="ECO:0000313" key="2">
    <source>
        <dbReference type="Proteomes" id="UP000241899"/>
    </source>
</evidence>
<proteinExistence type="predicted"/>
<reference evidence="1 2" key="1">
    <citation type="submission" date="2018-03" db="EMBL/GenBank/DDBJ databases">
        <title>Rhodobacter veldkampii.</title>
        <authorList>
            <person name="Meyer T.E."/>
            <person name="Miller S."/>
            <person name="Lodha T."/>
            <person name="Gandham S."/>
            <person name="Chintalapati S."/>
            <person name="Chintalapati V.R."/>
        </authorList>
    </citation>
    <scope>NUCLEOTIDE SEQUENCE [LARGE SCALE GENOMIC DNA]</scope>
    <source>
        <strain evidence="1 2">DSM 11550</strain>
    </source>
</reference>
<keyword evidence="2" id="KW-1185">Reference proteome</keyword>